<sequence length="38" mass="4567">MPTPGTWSRWTTMWRFFVPEDDHGLFAIDILDPSWTKQ</sequence>
<reference evidence="1" key="2">
    <citation type="journal article" date="2015" name="Data Brief">
        <title>Shoot transcriptome of the giant reed, Arundo donax.</title>
        <authorList>
            <person name="Barrero R.A."/>
            <person name="Guerrero F.D."/>
            <person name="Moolhuijzen P."/>
            <person name="Goolsby J.A."/>
            <person name="Tidwell J."/>
            <person name="Bellgard S.E."/>
            <person name="Bellgard M.I."/>
        </authorList>
    </citation>
    <scope>NUCLEOTIDE SEQUENCE</scope>
    <source>
        <tissue evidence="1">Shoot tissue taken approximately 20 cm above the soil surface</tissue>
    </source>
</reference>
<dbReference type="AlphaFoldDB" id="A0A0A9G0N8"/>
<proteinExistence type="predicted"/>
<name>A0A0A9G0N8_ARUDO</name>
<reference evidence="1" key="1">
    <citation type="submission" date="2014-09" db="EMBL/GenBank/DDBJ databases">
        <authorList>
            <person name="Magalhaes I.L.F."/>
            <person name="Oliveira U."/>
            <person name="Santos F.R."/>
            <person name="Vidigal T.H.D.A."/>
            <person name="Brescovit A.D."/>
            <person name="Santos A.J."/>
        </authorList>
    </citation>
    <scope>NUCLEOTIDE SEQUENCE</scope>
    <source>
        <tissue evidence="1">Shoot tissue taken approximately 20 cm above the soil surface</tissue>
    </source>
</reference>
<organism evidence="1">
    <name type="scientific">Arundo donax</name>
    <name type="common">Giant reed</name>
    <name type="synonym">Donax arundinaceus</name>
    <dbReference type="NCBI Taxonomy" id="35708"/>
    <lineage>
        <taxon>Eukaryota</taxon>
        <taxon>Viridiplantae</taxon>
        <taxon>Streptophyta</taxon>
        <taxon>Embryophyta</taxon>
        <taxon>Tracheophyta</taxon>
        <taxon>Spermatophyta</taxon>
        <taxon>Magnoliopsida</taxon>
        <taxon>Liliopsida</taxon>
        <taxon>Poales</taxon>
        <taxon>Poaceae</taxon>
        <taxon>PACMAD clade</taxon>
        <taxon>Arundinoideae</taxon>
        <taxon>Arundineae</taxon>
        <taxon>Arundo</taxon>
    </lineage>
</organism>
<evidence type="ECO:0000313" key="1">
    <source>
        <dbReference type="EMBL" id="JAE18082.1"/>
    </source>
</evidence>
<protein>
    <submittedName>
        <fullName evidence="1">Uncharacterized protein</fullName>
    </submittedName>
</protein>
<dbReference type="EMBL" id="GBRH01179814">
    <property type="protein sequence ID" value="JAE18082.1"/>
    <property type="molecule type" value="Transcribed_RNA"/>
</dbReference>
<accession>A0A0A9G0N8</accession>